<accession>F5YN29</accession>
<dbReference type="HOGENOM" id="CLU_024920_1_2_12"/>
<dbReference type="PANTHER" id="PTHR30576">
    <property type="entry name" value="COLANIC BIOSYNTHESIS UDP-GLUCOSE LIPID CARRIER TRANSFERASE"/>
    <property type="match status" value="1"/>
</dbReference>
<feature type="domain" description="Bacterial sugar transferase" evidence="3">
    <location>
        <begin position="3"/>
        <end position="196"/>
    </location>
</feature>
<keyword evidence="4" id="KW-0808">Transferase</keyword>
<dbReference type="Proteomes" id="UP000009223">
    <property type="component" value="Chromosome"/>
</dbReference>
<dbReference type="eggNOG" id="COG2148">
    <property type="taxonomic scope" value="Bacteria"/>
</dbReference>
<dbReference type="RefSeq" id="WP_015709652.1">
    <property type="nucleotide sequence ID" value="NC_015578.1"/>
</dbReference>
<dbReference type="InterPro" id="IPR003362">
    <property type="entry name" value="Bact_transf"/>
</dbReference>
<dbReference type="EMBL" id="CP001843">
    <property type="protein sequence ID" value="AEF84775.1"/>
    <property type="molecule type" value="Genomic_DNA"/>
</dbReference>
<dbReference type="GO" id="GO:0016780">
    <property type="term" value="F:phosphotransferase activity, for other substituted phosphate groups"/>
    <property type="evidence" value="ECO:0007669"/>
    <property type="project" value="TreeGrafter"/>
</dbReference>
<sequence length="221" mass="25938">MIRFFDIIFSGIAIIILIPFMIPIIIGLKLTGEHYVFYEQKRIGRYGREFELLKFATMLKESPNLPGGLFTSINDPRMLPMGKFLRKTKINELPQLINIFIGQMSIVGYRPTVREHFNAYPDCVKQKLYHSKPGLTGIGSIVFRNEEEILQQFEDKNKYHQNVIIPYKAMLESWYIDNRSLFVYFKIIVVTINVLLNHKTGIWKKYFCDIPPVPHELKSYI</sequence>
<evidence type="ECO:0000313" key="5">
    <source>
        <dbReference type="Proteomes" id="UP000009223"/>
    </source>
</evidence>
<dbReference type="AlphaFoldDB" id="F5YN29"/>
<dbReference type="KEGG" id="tpi:TREPR_0353"/>
<keyword evidence="2" id="KW-0472">Membrane</keyword>
<proteinExistence type="inferred from homology"/>
<keyword evidence="2" id="KW-0812">Transmembrane</keyword>
<dbReference type="Pfam" id="PF02397">
    <property type="entry name" value="Bac_transf"/>
    <property type="match status" value="1"/>
</dbReference>
<comment type="similarity">
    <text evidence="1">Belongs to the bacterial sugar transferase family.</text>
</comment>
<reference evidence="5" key="1">
    <citation type="submission" date="2009-12" db="EMBL/GenBank/DDBJ databases">
        <title>Complete sequence of Treponema primitia strain ZAS-2.</title>
        <authorList>
            <person name="Tetu S.G."/>
            <person name="Matson E."/>
            <person name="Ren Q."/>
            <person name="Seshadri R."/>
            <person name="Elbourne L."/>
            <person name="Hassan K.A."/>
            <person name="Durkin A."/>
            <person name="Radune D."/>
            <person name="Mohamoud Y."/>
            <person name="Shay R."/>
            <person name="Jin S."/>
            <person name="Zhang X."/>
            <person name="Lucey K."/>
            <person name="Ballor N.R."/>
            <person name="Ottesen E."/>
            <person name="Rosenthal R."/>
            <person name="Allen A."/>
            <person name="Leadbetter J.R."/>
            <person name="Paulsen I.T."/>
        </authorList>
    </citation>
    <scope>NUCLEOTIDE SEQUENCE [LARGE SCALE GENOMIC DNA]</scope>
    <source>
        <strain evidence="5">ATCC BAA-887 / DSM 12427 / ZAS-2</strain>
    </source>
</reference>
<dbReference type="STRING" id="545694.TREPR_0353"/>
<feature type="transmembrane region" description="Helical" evidence="2">
    <location>
        <begin position="7"/>
        <end position="28"/>
    </location>
</feature>
<dbReference type="OrthoDB" id="9808602at2"/>
<keyword evidence="5" id="KW-1185">Reference proteome</keyword>
<evidence type="ECO:0000256" key="2">
    <source>
        <dbReference type="SAM" id="Phobius"/>
    </source>
</evidence>
<name>F5YN29_TREPZ</name>
<organism evidence="4 5">
    <name type="scientific">Treponema primitia (strain ATCC BAA-887 / DSM 12427 / ZAS-2)</name>
    <dbReference type="NCBI Taxonomy" id="545694"/>
    <lineage>
        <taxon>Bacteria</taxon>
        <taxon>Pseudomonadati</taxon>
        <taxon>Spirochaetota</taxon>
        <taxon>Spirochaetia</taxon>
        <taxon>Spirochaetales</taxon>
        <taxon>Treponemataceae</taxon>
        <taxon>Treponema</taxon>
    </lineage>
</organism>
<protein>
    <submittedName>
        <fullName evidence="4">Undecaprenyl-phosphate galactosephosphotransferase</fullName>
    </submittedName>
</protein>
<keyword evidence="2" id="KW-1133">Transmembrane helix</keyword>
<reference evidence="4 5" key="2">
    <citation type="journal article" date="2011" name="ISME J.">
        <title>RNA-seq reveals cooperative metabolic interactions between two termite-gut spirochete species in co-culture.</title>
        <authorList>
            <person name="Rosenthal A.Z."/>
            <person name="Matson E.G."/>
            <person name="Eldar A."/>
            <person name="Leadbetter J.R."/>
        </authorList>
    </citation>
    <scope>NUCLEOTIDE SEQUENCE [LARGE SCALE GENOMIC DNA]</scope>
    <source>
        <strain evidence="5">ATCC BAA-887 / DSM 12427 / ZAS-2</strain>
    </source>
</reference>
<dbReference type="PANTHER" id="PTHR30576:SF20">
    <property type="entry name" value="QUINOVOSAMINEPHOSPHOTRANSFERAE-RELATED"/>
    <property type="match status" value="1"/>
</dbReference>
<evidence type="ECO:0000259" key="3">
    <source>
        <dbReference type="Pfam" id="PF02397"/>
    </source>
</evidence>
<evidence type="ECO:0000313" key="4">
    <source>
        <dbReference type="EMBL" id="AEF84775.1"/>
    </source>
</evidence>
<evidence type="ECO:0000256" key="1">
    <source>
        <dbReference type="ARBA" id="ARBA00006464"/>
    </source>
</evidence>
<gene>
    <name evidence="4" type="ordered locus">TREPR_0353</name>
</gene>